<evidence type="ECO:0000256" key="6">
    <source>
        <dbReference type="ARBA" id="ARBA00023136"/>
    </source>
</evidence>
<keyword evidence="3 8" id="KW-0812">Transmembrane</keyword>
<evidence type="ECO:0000256" key="7">
    <source>
        <dbReference type="ARBA" id="ARBA00023303"/>
    </source>
</evidence>
<dbReference type="OrthoDB" id="2373987at2759"/>
<evidence type="ECO:0000256" key="2">
    <source>
        <dbReference type="ARBA" id="ARBA00022448"/>
    </source>
</evidence>
<feature type="domain" description="Ion transport" evidence="9">
    <location>
        <begin position="10"/>
        <end position="51"/>
    </location>
</feature>
<dbReference type="GO" id="GO:0015279">
    <property type="term" value="F:store-operated calcium channel activity"/>
    <property type="evidence" value="ECO:0007669"/>
    <property type="project" value="TreeGrafter"/>
</dbReference>
<evidence type="ECO:0000313" key="10">
    <source>
        <dbReference type="EMBL" id="KAG8221882.1"/>
    </source>
</evidence>
<dbReference type="GO" id="GO:0005886">
    <property type="term" value="C:plasma membrane"/>
    <property type="evidence" value="ECO:0007669"/>
    <property type="project" value="TreeGrafter"/>
</dbReference>
<dbReference type="EMBL" id="KZ308115">
    <property type="protein sequence ID" value="KAG8221882.1"/>
    <property type="molecule type" value="Genomic_DNA"/>
</dbReference>
<accession>A0A8K0JSH1</accession>
<keyword evidence="4 8" id="KW-1133">Transmembrane helix</keyword>
<comment type="caution">
    <text evidence="10">The sequence shown here is derived from an EMBL/GenBank/DDBJ whole genome shotgun (WGS) entry which is preliminary data.</text>
</comment>
<evidence type="ECO:0000256" key="3">
    <source>
        <dbReference type="ARBA" id="ARBA00022692"/>
    </source>
</evidence>
<dbReference type="PANTHER" id="PTHR10117">
    <property type="entry name" value="TRANSIENT RECEPTOR POTENTIAL CHANNEL"/>
    <property type="match status" value="1"/>
</dbReference>
<keyword evidence="2" id="KW-0813">Transport</keyword>
<evidence type="ECO:0000256" key="1">
    <source>
        <dbReference type="ARBA" id="ARBA00004141"/>
    </source>
</evidence>
<reference evidence="10" key="2">
    <citation type="submission" date="2017-10" db="EMBL/GenBank/DDBJ databases">
        <title>Ladona fulva Genome sequencing and assembly.</title>
        <authorList>
            <person name="Murali S."/>
            <person name="Richards S."/>
            <person name="Bandaranaike D."/>
            <person name="Bellair M."/>
            <person name="Blankenburg K."/>
            <person name="Chao H."/>
            <person name="Dinh H."/>
            <person name="Doddapaneni H."/>
            <person name="Dugan-Rocha S."/>
            <person name="Elkadiri S."/>
            <person name="Gnanaolivu R."/>
            <person name="Hernandez B."/>
            <person name="Skinner E."/>
            <person name="Javaid M."/>
            <person name="Lee S."/>
            <person name="Li M."/>
            <person name="Ming W."/>
            <person name="Munidasa M."/>
            <person name="Muniz J."/>
            <person name="Nguyen L."/>
            <person name="Hughes D."/>
            <person name="Osuji N."/>
            <person name="Pu L.-L."/>
            <person name="Puazo M."/>
            <person name="Qu C."/>
            <person name="Quiroz J."/>
            <person name="Raj R."/>
            <person name="Weissenberger G."/>
            <person name="Xin Y."/>
            <person name="Zou X."/>
            <person name="Han Y."/>
            <person name="Worley K."/>
            <person name="Muzny D."/>
            <person name="Gibbs R."/>
        </authorList>
    </citation>
    <scope>NUCLEOTIDE SEQUENCE</scope>
    <source>
        <strain evidence="10">Sampled in the wild</strain>
    </source>
</reference>
<dbReference type="GO" id="GO:0070679">
    <property type="term" value="F:inositol 1,4,5 trisphosphate binding"/>
    <property type="evidence" value="ECO:0007669"/>
    <property type="project" value="TreeGrafter"/>
</dbReference>
<evidence type="ECO:0000256" key="8">
    <source>
        <dbReference type="SAM" id="Phobius"/>
    </source>
</evidence>
<evidence type="ECO:0000256" key="5">
    <source>
        <dbReference type="ARBA" id="ARBA00023065"/>
    </source>
</evidence>
<feature type="transmembrane region" description="Helical" evidence="8">
    <location>
        <begin position="15"/>
        <end position="37"/>
    </location>
</feature>
<keyword evidence="6 8" id="KW-0472">Membrane</keyword>
<dbReference type="PRINTS" id="PR01097">
    <property type="entry name" value="TRNSRECEPTRP"/>
</dbReference>
<dbReference type="AlphaFoldDB" id="A0A8K0JSH1"/>
<organism evidence="10 11">
    <name type="scientific">Ladona fulva</name>
    <name type="common">Scarce chaser dragonfly</name>
    <name type="synonym">Libellula fulva</name>
    <dbReference type="NCBI Taxonomy" id="123851"/>
    <lineage>
        <taxon>Eukaryota</taxon>
        <taxon>Metazoa</taxon>
        <taxon>Ecdysozoa</taxon>
        <taxon>Arthropoda</taxon>
        <taxon>Hexapoda</taxon>
        <taxon>Insecta</taxon>
        <taxon>Pterygota</taxon>
        <taxon>Palaeoptera</taxon>
        <taxon>Odonata</taxon>
        <taxon>Epiprocta</taxon>
        <taxon>Anisoptera</taxon>
        <taxon>Libelluloidea</taxon>
        <taxon>Libellulidae</taxon>
        <taxon>Ladona</taxon>
    </lineage>
</organism>
<evidence type="ECO:0000313" key="11">
    <source>
        <dbReference type="Proteomes" id="UP000792457"/>
    </source>
</evidence>
<name>A0A8K0JSH1_LADFU</name>
<reference evidence="10" key="1">
    <citation type="submission" date="2013-04" db="EMBL/GenBank/DDBJ databases">
        <authorList>
            <person name="Qu J."/>
            <person name="Murali S.C."/>
            <person name="Bandaranaike D."/>
            <person name="Bellair M."/>
            <person name="Blankenburg K."/>
            <person name="Chao H."/>
            <person name="Dinh H."/>
            <person name="Doddapaneni H."/>
            <person name="Downs B."/>
            <person name="Dugan-Rocha S."/>
            <person name="Elkadiri S."/>
            <person name="Gnanaolivu R.D."/>
            <person name="Hernandez B."/>
            <person name="Javaid M."/>
            <person name="Jayaseelan J.C."/>
            <person name="Lee S."/>
            <person name="Li M."/>
            <person name="Ming W."/>
            <person name="Munidasa M."/>
            <person name="Muniz J."/>
            <person name="Nguyen L."/>
            <person name="Ongeri F."/>
            <person name="Osuji N."/>
            <person name="Pu L.-L."/>
            <person name="Puazo M."/>
            <person name="Qu C."/>
            <person name="Quiroz J."/>
            <person name="Raj R."/>
            <person name="Weissenberger G."/>
            <person name="Xin Y."/>
            <person name="Zou X."/>
            <person name="Han Y."/>
            <person name="Richards S."/>
            <person name="Worley K."/>
            <person name="Muzny D."/>
            <person name="Gibbs R."/>
        </authorList>
    </citation>
    <scope>NUCLEOTIDE SEQUENCE</scope>
    <source>
        <strain evidence="10">Sampled in the wild</strain>
    </source>
</reference>
<protein>
    <recommendedName>
        <fullName evidence="9">Ion transport domain-containing protein</fullName>
    </recommendedName>
</protein>
<dbReference type="InterPro" id="IPR005821">
    <property type="entry name" value="Ion_trans_dom"/>
</dbReference>
<keyword evidence="11" id="KW-1185">Reference proteome</keyword>
<dbReference type="Pfam" id="PF00520">
    <property type="entry name" value="Ion_trans"/>
    <property type="match status" value="1"/>
</dbReference>
<keyword evidence="7" id="KW-0407">Ion channel</keyword>
<dbReference type="Proteomes" id="UP000792457">
    <property type="component" value="Unassembled WGS sequence"/>
</dbReference>
<gene>
    <name evidence="10" type="ORF">J437_LFUL018616</name>
</gene>
<proteinExistence type="predicted"/>
<dbReference type="GO" id="GO:0051480">
    <property type="term" value="P:regulation of cytosolic calcium ion concentration"/>
    <property type="evidence" value="ECO:0007669"/>
    <property type="project" value="TreeGrafter"/>
</dbReference>
<dbReference type="GO" id="GO:0034703">
    <property type="term" value="C:cation channel complex"/>
    <property type="evidence" value="ECO:0007669"/>
    <property type="project" value="TreeGrafter"/>
</dbReference>
<dbReference type="PANTHER" id="PTHR10117:SF54">
    <property type="entry name" value="TRANSIENT RECEPTOR POTENTIAL-GAMMA PROTEIN"/>
    <property type="match status" value="1"/>
</dbReference>
<dbReference type="InterPro" id="IPR002153">
    <property type="entry name" value="TRPC_channel"/>
</dbReference>
<evidence type="ECO:0000259" key="9">
    <source>
        <dbReference type="Pfam" id="PF00520"/>
    </source>
</evidence>
<evidence type="ECO:0000256" key="4">
    <source>
        <dbReference type="ARBA" id="ARBA00022989"/>
    </source>
</evidence>
<keyword evidence="5" id="KW-0406">Ion transport</keyword>
<comment type="subcellular location">
    <subcellularLocation>
        <location evidence="1">Membrane</location>
        <topology evidence="1">Multi-pass membrane protein</topology>
    </subcellularLocation>
</comment>
<sequence>MDNFELAGIKSFTRFWGMLMFGTYSVINIVVLLNLLIAMMNHSYQLISERADTEWKFARSKLWISYFEEGGTVPPPFNVIPTPKSAWHFARWLHRRLCGHSRSAKKEHMRTIRVRHVPS</sequence>